<dbReference type="InterPro" id="IPR026891">
    <property type="entry name" value="Fn3-like"/>
</dbReference>
<evidence type="ECO:0000259" key="17">
    <source>
        <dbReference type="PROSITE" id="PS51820"/>
    </source>
</evidence>
<dbReference type="SUPFAM" id="SSF56176">
    <property type="entry name" value="FAD-binding/transporter-associated domain-like"/>
    <property type="match status" value="1"/>
</dbReference>
<dbReference type="InterPro" id="IPR002772">
    <property type="entry name" value="Glyco_hydro_3_C"/>
</dbReference>
<dbReference type="UniPathway" id="UPA00696"/>
<dbReference type="GO" id="GO:0016020">
    <property type="term" value="C:membrane"/>
    <property type="evidence" value="ECO:0007669"/>
    <property type="project" value="UniProtKB-SubCell"/>
</dbReference>
<dbReference type="InterPro" id="IPR019800">
    <property type="entry name" value="Glyco_hydro_3_AS"/>
</dbReference>
<comment type="pathway">
    <text evidence="3 14">Glycan metabolism; cellulose degradation.</text>
</comment>
<dbReference type="EMBL" id="WVTB01000013">
    <property type="protein sequence ID" value="KAF3810276.1"/>
    <property type="molecule type" value="Genomic_DNA"/>
</dbReference>
<dbReference type="PRINTS" id="PR00133">
    <property type="entry name" value="GLHYDRLASE3"/>
</dbReference>
<evidence type="ECO:0000256" key="7">
    <source>
        <dbReference type="ARBA" id="ARBA00022801"/>
    </source>
</evidence>
<comment type="similarity">
    <text evidence="4 14">Belongs to the glycosyl hydrolase 3 family.</text>
</comment>
<evidence type="ECO:0000256" key="6">
    <source>
        <dbReference type="ARBA" id="ARBA00022692"/>
    </source>
</evidence>
<dbReference type="InterPro" id="IPR036962">
    <property type="entry name" value="Glyco_hydro_3_N_sf"/>
</dbReference>
<dbReference type="InterPro" id="IPR050288">
    <property type="entry name" value="Cellulose_deg_GH3"/>
</dbReference>
<keyword evidence="19" id="KW-1185">Reference proteome</keyword>
<name>A0A8H4FQ65_COLGL</name>
<dbReference type="Gene3D" id="2.60.120.260">
    <property type="entry name" value="Galactose-binding domain-like"/>
    <property type="match status" value="1"/>
</dbReference>
<evidence type="ECO:0000256" key="1">
    <source>
        <dbReference type="ARBA" id="ARBA00000448"/>
    </source>
</evidence>
<evidence type="ECO:0000256" key="2">
    <source>
        <dbReference type="ARBA" id="ARBA00004141"/>
    </source>
</evidence>
<dbReference type="InterPro" id="IPR036881">
    <property type="entry name" value="Glyco_hydro_3_C_sf"/>
</dbReference>
<evidence type="ECO:0000256" key="10">
    <source>
        <dbReference type="ARBA" id="ARBA00023180"/>
    </source>
</evidence>
<evidence type="ECO:0000256" key="3">
    <source>
        <dbReference type="ARBA" id="ARBA00004987"/>
    </source>
</evidence>
<feature type="domain" description="FAD-binding PCMH-type" evidence="16">
    <location>
        <begin position="41"/>
        <end position="222"/>
    </location>
</feature>
<dbReference type="PANTHER" id="PTHR42715:SF3">
    <property type="entry name" value="BETA-GLUCOSIDASE B-RELATED"/>
    <property type="match status" value="1"/>
</dbReference>
<evidence type="ECO:0000313" key="18">
    <source>
        <dbReference type="EMBL" id="KAF3810276.1"/>
    </source>
</evidence>
<keyword evidence="11 14" id="KW-0119">Carbohydrate metabolism</keyword>
<dbReference type="Pfam" id="PF13813">
    <property type="entry name" value="MBOAT_2"/>
    <property type="match status" value="1"/>
</dbReference>
<evidence type="ECO:0000256" key="5">
    <source>
        <dbReference type="ARBA" id="ARBA00012744"/>
    </source>
</evidence>
<evidence type="ECO:0000313" key="19">
    <source>
        <dbReference type="Proteomes" id="UP000613401"/>
    </source>
</evidence>
<dbReference type="GO" id="GO:0008422">
    <property type="term" value="F:beta-glucosidase activity"/>
    <property type="evidence" value="ECO:0007669"/>
    <property type="project" value="UniProtKB-EC"/>
</dbReference>
<dbReference type="SUPFAM" id="SSF51445">
    <property type="entry name" value="(Trans)glycosidases"/>
    <property type="match status" value="1"/>
</dbReference>
<dbReference type="Pfam" id="PF07691">
    <property type="entry name" value="PA14"/>
    <property type="match status" value="1"/>
</dbReference>
<feature type="transmembrane region" description="Helical" evidence="15">
    <location>
        <begin position="542"/>
        <end position="562"/>
    </location>
</feature>
<dbReference type="PANTHER" id="PTHR42715">
    <property type="entry name" value="BETA-GLUCOSIDASE"/>
    <property type="match status" value="1"/>
</dbReference>
<dbReference type="FunFam" id="2.60.40.10:FF:000495">
    <property type="entry name" value="Periplasmic beta-glucosidase"/>
    <property type="match status" value="1"/>
</dbReference>
<feature type="transmembrane region" description="Helical" evidence="15">
    <location>
        <begin position="854"/>
        <end position="874"/>
    </location>
</feature>
<feature type="transmembrane region" description="Helical" evidence="15">
    <location>
        <begin position="881"/>
        <end position="904"/>
    </location>
</feature>
<dbReference type="InterPro" id="IPR016169">
    <property type="entry name" value="FAD-bd_PCMH_sub2"/>
</dbReference>
<dbReference type="InterPro" id="IPR006094">
    <property type="entry name" value="Oxid_FAD_bind_N"/>
</dbReference>
<feature type="domain" description="PA14" evidence="17">
    <location>
        <begin position="1282"/>
        <end position="1441"/>
    </location>
</feature>
<dbReference type="PROSITE" id="PS00775">
    <property type="entry name" value="GLYCOSYL_HYDROL_F3"/>
    <property type="match status" value="1"/>
</dbReference>
<evidence type="ECO:0000256" key="15">
    <source>
        <dbReference type="SAM" id="Phobius"/>
    </source>
</evidence>
<gene>
    <name evidence="18" type="ORF">GCG54_00002734</name>
</gene>
<evidence type="ECO:0000256" key="8">
    <source>
        <dbReference type="ARBA" id="ARBA00022989"/>
    </source>
</evidence>
<keyword evidence="8 15" id="KW-1133">Transmembrane helix</keyword>
<keyword evidence="6 15" id="KW-0812">Transmembrane</keyword>
<dbReference type="InterPro" id="IPR011658">
    <property type="entry name" value="PA14_dom"/>
</dbReference>
<evidence type="ECO:0000256" key="14">
    <source>
        <dbReference type="RuleBase" id="RU361161"/>
    </source>
</evidence>
<evidence type="ECO:0000259" key="16">
    <source>
        <dbReference type="PROSITE" id="PS51387"/>
    </source>
</evidence>
<dbReference type="InterPro" id="IPR017853">
    <property type="entry name" value="GH"/>
</dbReference>
<keyword evidence="10" id="KW-0325">Glycoprotein</keyword>
<accession>A0A8H4FQ65</accession>
<keyword evidence="12 14" id="KW-0326">Glycosidase</keyword>
<evidence type="ECO:0000256" key="4">
    <source>
        <dbReference type="ARBA" id="ARBA00005336"/>
    </source>
</evidence>
<comment type="catalytic activity">
    <reaction evidence="1 14">
        <text>Hydrolysis of terminal, non-reducing beta-D-glucosyl residues with release of beta-D-glucose.</text>
        <dbReference type="EC" id="3.2.1.21"/>
    </reaction>
</comment>
<reference evidence="18" key="2">
    <citation type="submission" date="2020-03" db="EMBL/GenBank/DDBJ databases">
        <authorList>
            <person name="Fu F.-F."/>
            <person name="Chen J."/>
        </authorList>
    </citation>
    <scope>NUCLEOTIDE SEQUENCE</scope>
    <source>
        <strain evidence="18">Lc1</strain>
    </source>
</reference>
<feature type="transmembrane region" description="Helical" evidence="15">
    <location>
        <begin position="512"/>
        <end position="530"/>
    </location>
</feature>
<dbReference type="InterPro" id="IPR036318">
    <property type="entry name" value="FAD-bd_PCMH-like_sf"/>
</dbReference>
<dbReference type="Gene3D" id="3.40.50.1700">
    <property type="entry name" value="Glycoside hydrolase family 3 C-terminal domain"/>
    <property type="match status" value="1"/>
</dbReference>
<organism evidence="18 19">
    <name type="scientific">Colletotrichum gloeosporioides</name>
    <name type="common">Anthracnose fungus</name>
    <name type="synonym">Glomerella cingulata</name>
    <dbReference type="NCBI Taxonomy" id="474922"/>
    <lineage>
        <taxon>Eukaryota</taxon>
        <taxon>Fungi</taxon>
        <taxon>Dikarya</taxon>
        <taxon>Ascomycota</taxon>
        <taxon>Pezizomycotina</taxon>
        <taxon>Sordariomycetes</taxon>
        <taxon>Hypocreomycetidae</taxon>
        <taxon>Glomerellales</taxon>
        <taxon>Glomerellaceae</taxon>
        <taxon>Colletotrichum</taxon>
        <taxon>Colletotrichum gloeosporioides species complex</taxon>
    </lineage>
</organism>
<comment type="subcellular location">
    <subcellularLocation>
        <location evidence="2">Membrane</location>
        <topology evidence="2">Multi-pass membrane protein</topology>
    </subcellularLocation>
</comment>
<feature type="transmembrane region" description="Helical" evidence="15">
    <location>
        <begin position="483"/>
        <end position="505"/>
    </location>
</feature>
<comment type="caution">
    <text evidence="18">The sequence shown here is derived from an EMBL/GenBank/DDBJ whole genome shotgun (WGS) entry which is preliminary data.</text>
</comment>
<reference evidence="18" key="1">
    <citation type="journal article" date="2020" name="Phytopathology">
        <title>Genome sequence and comparative analysis of Colletotrichum gloeosporioides isolated from Liriodendron leaves.</title>
        <authorList>
            <person name="Fu F.F."/>
            <person name="Hao Z."/>
            <person name="Wang P."/>
            <person name="Lu Y."/>
            <person name="Xue L.J."/>
            <person name="Wei G."/>
            <person name="Tian Y."/>
            <person name="Baishi H."/>
            <person name="Xu H."/>
            <person name="Shi J."/>
            <person name="Cheng T."/>
            <person name="Wang G."/>
            <person name="Yi Y."/>
            <person name="Chen J."/>
        </authorList>
    </citation>
    <scope>NUCLEOTIDE SEQUENCE</scope>
    <source>
        <strain evidence="18">Lc1</strain>
    </source>
</reference>
<dbReference type="Proteomes" id="UP000613401">
    <property type="component" value="Unassembled WGS sequence"/>
</dbReference>
<dbReference type="RefSeq" id="XP_045269435.1">
    <property type="nucleotide sequence ID" value="XM_045402817.1"/>
</dbReference>
<sequence>MSANWTNSYTHLDDPIEMFSPVYQGLTCLPPNIYDSGNCTMGGFPWYVINATTPEHIQEGVKFAKETGIRLVVKNTGHDFSGKSGGGQSLSIWTHYLKDVEYIPEIVDEVEGYSGPAFKCGTGVQAFEIYRIAHEYGKVVVGGEGQTVGVMGGYIQGGGHSPLSSIYGTGADQALAFEVVTADGRFITADHTQNSDLFWALRGGGGSTFGIATSVTVKAFPDVPTTAAGFKFSTADGLSNDTFWSGVRSYFDHFIDNADNGTYSYFVMLPNNPSPGNFLFQMTPFFAPNKTAEVVESLLNPWFTELRELGIDFDPNITEYASFYPAWKDFFPLEVVEKVNVQSGSRLFPRKNFESEDLRQATFDAIRTSLETNHVFVGFNIKATSPDNPDNALDLHTGTDVRVEDESTDDMESIVENVTSTALDHTGDMESIVENITSIANNITSKASNYTHDELQRMSTEQYAANMSQRSYRLPAATNYTGWHAWVWPALVYLVGMSCGVVAVNCREKYRLPFVLAFCATGIEILRYVSGINMNYAVKDTLLKGIIIQCMGAVVMVLREGFVLTEEQKRLPWPQRARATYKIAWNGRFINTARQAPVYHLIRDQDKKRQDPSAVIEKRKELAERKAQKATTANGKKANEVAPVTDTANKQVAVELWKRFSTHALKIWRNHRLRWMLETVCRILLIIIVDNAKDIVIDRYLGFVWTDIEDHKSAIIRRFLRGDHIEPREVWVRVYFGFESVWAAYNWYNRVHLLCALFFVGLGIDEPEEWPPMFGDIRQAWNIRRFWSKYFDRLIYRTVCGTGEMMMQVVGLGRGPFMGKKRWLLNCLVFTISGFFHAYTDYLAGIRCGFWWEVFTWVANFVVIAFETLFLHYLKTYCPRVYHALSGKIGKTIGFVWGFSWVWWITPKSQPPTVHMAFEERLSSMEYVGIYPKLSSSLTIKPPGCLLPSATAMGATFDTELMHSAGEMLAAEAKEKGCHVILAPTVCLQRSPLIGRGFEAFAEDPFLSGTLASAYINGVQTNGVGVSIKHYAAHDQSTMSIEDSIRVSERTLRETHLLPFQIAVKNANPWCFMTAYHRINGTHASEDPWLLGDILRKEWEWDGLIMSDWFGTYSTSEAVNAGLDLEMPGPARWRGELLMWAVLCRKVKEATIDERVRSLLNLTNKVQPALKHQGDERTQGDTEEKRRVCRKVASDSIVLLKNERSVLPLNPSSEQTFGLIGPAVRLPAVSGGGSADLVPYYVSTPLDAIVDVVGEGRVKTAIGCHGHLFTPLLSSNVTVPGTSQPGYILDWFEENFEENRDATPLHTTTTTQAQMYFADSLPKGVPSAYWLRVKTCLTATKTAKIQLGLCVIGKGRLYVDGKQVIDLFTSQPKKTMHTPMFNQASMERTAEVEVEAGKGYEVCVVLRNEAAIPGVGALSAGGLRIGCCEKIDKEQALIEAVRLAKSVDIPIVIAGLNADYESEAVDRKSLDLPPGTDGLIERVIAANPRTVVVTQSGCPIAMPWIEQAATVVHAWFGGQETGNAIADVLFGKVNPSGRLSVTFPKRIEDTPAFLTFGKGQREIMYGEGVFIGHRYYEKVKTRPLFYFGYGLSYTNFEYSNLQVPKKVRFDNCSTMSFEITVDVRNTGLRDGSETVQIYVQDIETTFDRPRKELKGFTKVWVGKGDTVTAKVTLDKYALSYWNEEMEQWLAERGAFRIIVSKSADPKDEALSAEFELEEDFSWRGL</sequence>
<dbReference type="EC" id="3.2.1.21" evidence="5 14"/>
<dbReference type="GO" id="GO:0071949">
    <property type="term" value="F:FAD binding"/>
    <property type="evidence" value="ECO:0007669"/>
    <property type="project" value="InterPro"/>
</dbReference>
<dbReference type="Pfam" id="PF14310">
    <property type="entry name" value="Fn3-like"/>
    <property type="match status" value="1"/>
</dbReference>
<protein>
    <recommendedName>
        <fullName evidence="5 14">beta-glucosidase</fullName>
        <ecNumber evidence="5 14">3.2.1.21</ecNumber>
    </recommendedName>
</protein>
<dbReference type="GO" id="GO:0030245">
    <property type="term" value="P:cellulose catabolic process"/>
    <property type="evidence" value="ECO:0007669"/>
    <property type="project" value="UniProtKB-UniPathway"/>
</dbReference>
<dbReference type="Pfam" id="PF01565">
    <property type="entry name" value="FAD_binding_4"/>
    <property type="match status" value="1"/>
</dbReference>
<dbReference type="Gene3D" id="3.20.20.300">
    <property type="entry name" value="Glycoside hydrolase, family 3, N-terminal domain"/>
    <property type="match status" value="1"/>
</dbReference>
<dbReference type="Gene3D" id="2.60.40.10">
    <property type="entry name" value="Immunoglobulins"/>
    <property type="match status" value="1"/>
</dbReference>
<dbReference type="InterPro" id="IPR001764">
    <property type="entry name" value="Glyco_hydro_3_N"/>
</dbReference>
<dbReference type="SMART" id="SM01217">
    <property type="entry name" value="Fn3_like"/>
    <property type="match status" value="1"/>
</dbReference>
<dbReference type="GeneID" id="69009895"/>
<proteinExistence type="inferred from homology"/>
<dbReference type="InterPro" id="IPR037524">
    <property type="entry name" value="PA14/GLEYA"/>
</dbReference>
<keyword evidence="9 15" id="KW-0472">Membrane</keyword>
<dbReference type="Gene3D" id="3.30.465.10">
    <property type="match status" value="1"/>
</dbReference>
<dbReference type="InterPro" id="IPR032805">
    <property type="entry name" value="Wax_synthase_dom"/>
</dbReference>
<keyword evidence="13 14" id="KW-0624">Polysaccharide degradation</keyword>
<dbReference type="Pfam" id="PF01915">
    <property type="entry name" value="Glyco_hydro_3_C"/>
    <property type="match status" value="1"/>
</dbReference>
<evidence type="ECO:0000256" key="12">
    <source>
        <dbReference type="ARBA" id="ARBA00023295"/>
    </source>
</evidence>
<evidence type="ECO:0000256" key="13">
    <source>
        <dbReference type="ARBA" id="ARBA00023326"/>
    </source>
</evidence>
<dbReference type="PROSITE" id="PS51820">
    <property type="entry name" value="PA14"/>
    <property type="match status" value="1"/>
</dbReference>
<feature type="transmembrane region" description="Helical" evidence="15">
    <location>
        <begin position="823"/>
        <end position="842"/>
    </location>
</feature>
<dbReference type="SUPFAM" id="SSF52279">
    <property type="entry name" value="Beta-D-glucan exohydrolase, C-terminal domain"/>
    <property type="match status" value="1"/>
</dbReference>
<dbReference type="InterPro" id="IPR016166">
    <property type="entry name" value="FAD-bd_PCMH"/>
</dbReference>
<dbReference type="Pfam" id="PF00933">
    <property type="entry name" value="Glyco_hydro_3"/>
    <property type="match status" value="1"/>
</dbReference>
<evidence type="ECO:0000256" key="9">
    <source>
        <dbReference type="ARBA" id="ARBA00023136"/>
    </source>
</evidence>
<dbReference type="InterPro" id="IPR013783">
    <property type="entry name" value="Ig-like_fold"/>
</dbReference>
<evidence type="ECO:0000256" key="11">
    <source>
        <dbReference type="ARBA" id="ARBA00023277"/>
    </source>
</evidence>
<dbReference type="PROSITE" id="PS51387">
    <property type="entry name" value="FAD_PCMH"/>
    <property type="match status" value="1"/>
</dbReference>
<keyword evidence="7 14" id="KW-0378">Hydrolase</keyword>